<evidence type="ECO:0000256" key="10">
    <source>
        <dbReference type="ARBA" id="ARBA00022840"/>
    </source>
</evidence>
<organism evidence="17 18">
    <name type="scientific">Paenibacillus terrae</name>
    <dbReference type="NCBI Taxonomy" id="159743"/>
    <lineage>
        <taxon>Bacteria</taxon>
        <taxon>Bacillati</taxon>
        <taxon>Bacillota</taxon>
        <taxon>Bacilli</taxon>
        <taxon>Bacillales</taxon>
        <taxon>Paenibacillaceae</taxon>
        <taxon>Paenibacillus</taxon>
    </lineage>
</organism>
<evidence type="ECO:0000256" key="5">
    <source>
        <dbReference type="ARBA" id="ARBA00022553"/>
    </source>
</evidence>
<evidence type="ECO:0000256" key="9">
    <source>
        <dbReference type="ARBA" id="ARBA00022777"/>
    </source>
</evidence>
<comment type="catalytic activity">
    <reaction evidence="1">
        <text>ATP + protein L-histidine = ADP + protein N-phospho-L-histidine.</text>
        <dbReference type="EC" id="2.7.13.3"/>
    </reaction>
</comment>
<dbReference type="InterPro" id="IPR003594">
    <property type="entry name" value="HATPase_dom"/>
</dbReference>
<dbReference type="InterPro" id="IPR010559">
    <property type="entry name" value="Sig_transdc_His_kin_internal"/>
</dbReference>
<evidence type="ECO:0000256" key="1">
    <source>
        <dbReference type="ARBA" id="ARBA00000085"/>
    </source>
</evidence>
<evidence type="ECO:0000256" key="7">
    <source>
        <dbReference type="ARBA" id="ARBA00022692"/>
    </source>
</evidence>
<dbReference type="GO" id="GO:0000155">
    <property type="term" value="F:phosphorelay sensor kinase activity"/>
    <property type="evidence" value="ECO:0007669"/>
    <property type="project" value="InterPro"/>
</dbReference>
<evidence type="ECO:0000313" key="17">
    <source>
        <dbReference type="EMBL" id="KJD43773.1"/>
    </source>
</evidence>
<evidence type="ECO:0000256" key="6">
    <source>
        <dbReference type="ARBA" id="ARBA00022679"/>
    </source>
</evidence>
<dbReference type="GO" id="GO:0005524">
    <property type="term" value="F:ATP binding"/>
    <property type="evidence" value="ECO:0007669"/>
    <property type="project" value="UniProtKB-KW"/>
</dbReference>
<dbReference type="EC" id="2.7.13.3" evidence="3"/>
<keyword evidence="4" id="KW-1003">Cell membrane</keyword>
<dbReference type="InterPro" id="IPR003660">
    <property type="entry name" value="HAMP_dom"/>
</dbReference>
<dbReference type="OrthoDB" id="9776552at2"/>
<feature type="domain" description="Histidine kinase" evidence="15">
    <location>
        <begin position="503"/>
        <end position="607"/>
    </location>
</feature>
<dbReference type="SMART" id="SM00304">
    <property type="entry name" value="HAMP"/>
    <property type="match status" value="1"/>
</dbReference>
<proteinExistence type="predicted"/>
<accession>A0A0D7WYI6</accession>
<comment type="subcellular location">
    <subcellularLocation>
        <location evidence="2">Cell membrane</location>
        <topology evidence="2">Multi-pass membrane protein</topology>
    </subcellularLocation>
</comment>
<dbReference type="PROSITE" id="PS50109">
    <property type="entry name" value="HIS_KIN"/>
    <property type="match status" value="1"/>
</dbReference>
<dbReference type="GO" id="GO:0005886">
    <property type="term" value="C:plasma membrane"/>
    <property type="evidence" value="ECO:0007669"/>
    <property type="project" value="UniProtKB-SubCell"/>
</dbReference>
<dbReference type="PATRIC" id="fig|159743.3.peg.4609"/>
<dbReference type="Proteomes" id="UP000032534">
    <property type="component" value="Unassembled WGS sequence"/>
</dbReference>
<evidence type="ECO:0000256" key="3">
    <source>
        <dbReference type="ARBA" id="ARBA00012438"/>
    </source>
</evidence>
<dbReference type="SUPFAM" id="SSF55874">
    <property type="entry name" value="ATPase domain of HSP90 chaperone/DNA topoisomerase II/histidine kinase"/>
    <property type="match status" value="1"/>
</dbReference>
<reference evidence="17 18" key="1">
    <citation type="submission" date="2014-11" db="EMBL/GenBank/DDBJ databases">
        <title>Draft Genome Sequences of Paenibacillus polymyxa NRRL B-30509 and Paenibacillus terrae NRRL B-30644, Strains from a Poultry Environment that Produce Tridecaptin A and Paenicidins.</title>
        <authorList>
            <person name="van Belkum M.J."/>
            <person name="Lohans C.T."/>
            <person name="Vederas J.C."/>
        </authorList>
    </citation>
    <scope>NUCLEOTIDE SEQUENCE [LARGE SCALE GENOMIC DNA]</scope>
    <source>
        <strain evidence="17 18">NRRL B-30644</strain>
    </source>
</reference>
<evidence type="ECO:0000256" key="12">
    <source>
        <dbReference type="ARBA" id="ARBA00023012"/>
    </source>
</evidence>
<evidence type="ECO:0000256" key="2">
    <source>
        <dbReference type="ARBA" id="ARBA00004651"/>
    </source>
</evidence>
<evidence type="ECO:0000256" key="8">
    <source>
        <dbReference type="ARBA" id="ARBA00022741"/>
    </source>
</evidence>
<keyword evidence="5" id="KW-0597">Phosphoprotein</keyword>
<evidence type="ECO:0000256" key="11">
    <source>
        <dbReference type="ARBA" id="ARBA00022989"/>
    </source>
</evidence>
<evidence type="ECO:0000259" key="15">
    <source>
        <dbReference type="PROSITE" id="PS50109"/>
    </source>
</evidence>
<evidence type="ECO:0000313" key="18">
    <source>
        <dbReference type="Proteomes" id="UP000032534"/>
    </source>
</evidence>
<keyword evidence="11 14" id="KW-1133">Transmembrane helix</keyword>
<dbReference type="PANTHER" id="PTHR34220">
    <property type="entry name" value="SENSOR HISTIDINE KINASE YPDA"/>
    <property type="match status" value="1"/>
</dbReference>
<protein>
    <recommendedName>
        <fullName evidence="3">histidine kinase</fullName>
        <ecNumber evidence="3">2.7.13.3</ecNumber>
    </recommendedName>
</protein>
<keyword evidence="7 14" id="KW-0812">Transmembrane</keyword>
<dbReference type="PROSITE" id="PS50885">
    <property type="entry name" value="HAMP"/>
    <property type="match status" value="1"/>
</dbReference>
<feature type="domain" description="HAMP" evidence="16">
    <location>
        <begin position="341"/>
        <end position="393"/>
    </location>
</feature>
<dbReference type="AlphaFoldDB" id="A0A0D7WYI6"/>
<dbReference type="EMBL" id="JTHP01000049">
    <property type="protein sequence ID" value="KJD43773.1"/>
    <property type="molecule type" value="Genomic_DNA"/>
</dbReference>
<evidence type="ECO:0000256" key="13">
    <source>
        <dbReference type="ARBA" id="ARBA00023136"/>
    </source>
</evidence>
<dbReference type="PANTHER" id="PTHR34220:SF11">
    <property type="entry name" value="SENSOR PROTEIN KINASE HPTS"/>
    <property type="match status" value="1"/>
</dbReference>
<dbReference type="SUPFAM" id="SSF158472">
    <property type="entry name" value="HAMP domain-like"/>
    <property type="match status" value="1"/>
</dbReference>
<dbReference type="CDD" id="cd06225">
    <property type="entry name" value="HAMP"/>
    <property type="match status" value="1"/>
</dbReference>
<dbReference type="InterPro" id="IPR036890">
    <property type="entry name" value="HATPase_C_sf"/>
</dbReference>
<keyword evidence="13 14" id="KW-0472">Membrane</keyword>
<name>A0A0D7WYI6_9BACL</name>
<dbReference type="RefSeq" id="WP_044647911.1">
    <property type="nucleotide sequence ID" value="NZ_JTHP01000049.1"/>
</dbReference>
<dbReference type="InterPro" id="IPR005467">
    <property type="entry name" value="His_kinase_dom"/>
</dbReference>
<gene>
    <name evidence="17" type="ORF">QD47_20735</name>
</gene>
<dbReference type="Gene3D" id="6.10.340.10">
    <property type="match status" value="1"/>
</dbReference>
<feature type="transmembrane region" description="Helical" evidence="14">
    <location>
        <begin position="20"/>
        <end position="39"/>
    </location>
</feature>
<dbReference type="Pfam" id="PF06580">
    <property type="entry name" value="His_kinase"/>
    <property type="match status" value="1"/>
</dbReference>
<keyword evidence="8" id="KW-0547">Nucleotide-binding</keyword>
<keyword evidence="12" id="KW-0902">Two-component regulatory system</keyword>
<keyword evidence="10" id="KW-0067">ATP-binding</keyword>
<dbReference type="Pfam" id="PF00672">
    <property type="entry name" value="HAMP"/>
    <property type="match status" value="1"/>
</dbReference>
<evidence type="ECO:0000256" key="14">
    <source>
        <dbReference type="SAM" id="Phobius"/>
    </source>
</evidence>
<keyword evidence="9 17" id="KW-0418">Kinase</keyword>
<dbReference type="InterPro" id="IPR050640">
    <property type="entry name" value="Bact_2-comp_sensor_kinase"/>
</dbReference>
<keyword evidence="18" id="KW-1185">Reference proteome</keyword>
<evidence type="ECO:0000256" key="4">
    <source>
        <dbReference type="ARBA" id="ARBA00022475"/>
    </source>
</evidence>
<evidence type="ECO:0000259" key="16">
    <source>
        <dbReference type="PROSITE" id="PS50885"/>
    </source>
</evidence>
<comment type="caution">
    <text evidence="17">The sequence shown here is derived from an EMBL/GenBank/DDBJ whole genome shotgun (WGS) entry which is preliminary data.</text>
</comment>
<keyword evidence="6" id="KW-0808">Transferase</keyword>
<feature type="transmembrane region" description="Helical" evidence="14">
    <location>
        <begin position="321"/>
        <end position="344"/>
    </location>
</feature>
<dbReference type="Pfam" id="PF02518">
    <property type="entry name" value="HATPase_c"/>
    <property type="match status" value="1"/>
</dbReference>
<dbReference type="Gene3D" id="3.30.565.10">
    <property type="entry name" value="Histidine kinase-like ATPase, C-terminal domain"/>
    <property type="match status" value="1"/>
</dbReference>
<sequence length="614" mass="71382">MKRGKRYIAYFKNNMFLRILLLFSCIAILSIITIAYVTYVSISQSIVRRELDTQKAAMESVDRYIHLRHESVQNMVRDMYRNEVLSMNVSFFMDHAYSEYVQHRMDEMYMESHDYSTDVLTYFKNWLDENRDISNLILYSADQQYLSTFNENKQFKQFPVHVARSFVPDVMAAESKSVSAPNYWIRKAVDQWSPSLYSLQVPINNKQTLKNTGQLLVFLNSKNISNALTSYGNNLKGEIIVLSTHGTVLFDSRNNYYGKTYPYVEVTRSLYDDVDSDVGIIQAKQNMYINKLISPDEGYVVIGAVPNEEMAESYRGIRNTILTISVVCILFAVLFPAFFVINFAKRTNRIIKFTRQVKNGDLTARIQDPQEDELGQISRSFNDMLDELNLYIERVYKAEIKQKQTELVALQARIHPHFLYNTLEVIRMRAISQGAKDVGEMIYSLSVLFKSLVQQKKIYTLKDELEACRLYLELFRIRYKERFDYTITVDPELYPRSVMKLMLQPIIENYIVHGIQSDRNDNVLTIDVREAGEVLLVEIRDNGKGIEGERLKEILAELERPEENGQMFGLRSVHTRLRFLHGADYGIELESLIGEGTTIRVRCPNREGMDAIYV</sequence>